<dbReference type="PROSITE" id="PS51257">
    <property type="entry name" value="PROKAR_LIPOPROTEIN"/>
    <property type="match status" value="1"/>
</dbReference>
<dbReference type="Proteomes" id="UP000306196">
    <property type="component" value="Unassembled WGS sequence"/>
</dbReference>
<dbReference type="EMBL" id="VAUV01000010">
    <property type="protein sequence ID" value="TLD69962.1"/>
    <property type="molecule type" value="Genomic_DNA"/>
</dbReference>
<protein>
    <recommendedName>
        <fullName evidence="3">Lipoprotein</fullName>
    </recommendedName>
</protein>
<accession>A0A5R8KCD1</accession>
<dbReference type="AlphaFoldDB" id="A0A5R8KCD1"/>
<keyword evidence="2" id="KW-1185">Reference proteome</keyword>
<reference evidence="1 2" key="1">
    <citation type="submission" date="2019-05" db="EMBL/GenBank/DDBJ databases">
        <title>Verrucobacter flavum gen. nov., sp. nov. a new member of the family Verrucomicrobiaceae.</title>
        <authorList>
            <person name="Szuroczki S."/>
            <person name="Abbaszade G."/>
            <person name="Szabo A."/>
            <person name="Felfoldi T."/>
            <person name="Schumann P."/>
            <person name="Boka K."/>
            <person name="Keki Z."/>
            <person name="Toumi M."/>
            <person name="Toth E."/>
        </authorList>
    </citation>
    <scope>NUCLEOTIDE SEQUENCE [LARGE SCALE GENOMIC DNA]</scope>
    <source>
        <strain evidence="1 2">MG-N-17</strain>
    </source>
</reference>
<comment type="caution">
    <text evidence="1">The sequence shown here is derived from an EMBL/GenBank/DDBJ whole genome shotgun (WGS) entry which is preliminary data.</text>
</comment>
<evidence type="ECO:0008006" key="3">
    <source>
        <dbReference type="Google" id="ProtNLM"/>
    </source>
</evidence>
<evidence type="ECO:0000313" key="2">
    <source>
        <dbReference type="Proteomes" id="UP000306196"/>
    </source>
</evidence>
<dbReference type="RefSeq" id="WP_138087017.1">
    <property type="nucleotide sequence ID" value="NZ_VAUV01000010.1"/>
</dbReference>
<gene>
    <name evidence="1" type="ORF">FEM03_14620</name>
</gene>
<sequence length="134" mass="14671">MKTVASACALSIVMLLLGACGREHTDRAEIKSEIELQRNQGWDFVEMVGEAHSTPVMREIRHSDASGSLTVHAGNTGVDGYGDRSQSFDKTFKKDGFDYLEVKIMTSPADGYCLVFQKPRGTINNSASTPQKNN</sequence>
<name>A0A5R8KCD1_9BACT</name>
<evidence type="ECO:0000313" key="1">
    <source>
        <dbReference type="EMBL" id="TLD69962.1"/>
    </source>
</evidence>
<organism evidence="1 2">
    <name type="scientific">Phragmitibacter flavus</name>
    <dbReference type="NCBI Taxonomy" id="2576071"/>
    <lineage>
        <taxon>Bacteria</taxon>
        <taxon>Pseudomonadati</taxon>
        <taxon>Verrucomicrobiota</taxon>
        <taxon>Verrucomicrobiia</taxon>
        <taxon>Verrucomicrobiales</taxon>
        <taxon>Verrucomicrobiaceae</taxon>
        <taxon>Phragmitibacter</taxon>
    </lineage>
</organism>
<proteinExistence type="predicted"/>